<reference evidence="1 2" key="1">
    <citation type="journal article" date="2015" name="Genome Biol. Evol.">
        <title>Phylogenomic analyses indicate that early fungi evolved digesting cell walls of algal ancestors of land plants.</title>
        <authorList>
            <person name="Chang Y."/>
            <person name="Wang S."/>
            <person name="Sekimoto S."/>
            <person name="Aerts A.L."/>
            <person name="Choi C."/>
            <person name="Clum A."/>
            <person name="LaButti K.M."/>
            <person name="Lindquist E.A."/>
            <person name="Yee Ngan C."/>
            <person name="Ohm R.A."/>
            <person name="Salamov A.A."/>
            <person name="Grigoriev I.V."/>
            <person name="Spatafora J.W."/>
            <person name="Berbee M.L."/>
        </authorList>
    </citation>
    <scope>NUCLEOTIDE SEQUENCE [LARGE SCALE GENOMIC DNA]</scope>
    <source>
        <strain evidence="1 2">JEL478</strain>
    </source>
</reference>
<accession>A0A139AB41</accession>
<dbReference type="AlphaFoldDB" id="A0A139AB41"/>
<sequence length="90" mass="9890">MPVADAKAKRMNKKEDSQLEDSIVSLTRLFGCGPLCPRSNGSTAVPTSYSPCLHYHRCDLAYQRQYLIVAPVFCNVACTHAGIQQFVSSP</sequence>
<evidence type="ECO:0000313" key="2">
    <source>
        <dbReference type="Proteomes" id="UP000070544"/>
    </source>
</evidence>
<keyword evidence="2" id="KW-1185">Reference proteome</keyword>
<dbReference type="EMBL" id="KQ965773">
    <property type="protein sequence ID" value="KXS13928.1"/>
    <property type="molecule type" value="Genomic_DNA"/>
</dbReference>
<gene>
    <name evidence="1" type="ORF">M427DRAFT_156344</name>
</gene>
<protein>
    <submittedName>
        <fullName evidence="1">Uncharacterized protein</fullName>
    </submittedName>
</protein>
<evidence type="ECO:0000313" key="1">
    <source>
        <dbReference type="EMBL" id="KXS13928.1"/>
    </source>
</evidence>
<dbReference type="Proteomes" id="UP000070544">
    <property type="component" value="Unassembled WGS sequence"/>
</dbReference>
<organism evidence="1 2">
    <name type="scientific">Gonapodya prolifera (strain JEL478)</name>
    <name type="common">Monoblepharis prolifera</name>
    <dbReference type="NCBI Taxonomy" id="1344416"/>
    <lineage>
        <taxon>Eukaryota</taxon>
        <taxon>Fungi</taxon>
        <taxon>Fungi incertae sedis</taxon>
        <taxon>Chytridiomycota</taxon>
        <taxon>Chytridiomycota incertae sedis</taxon>
        <taxon>Monoblepharidomycetes</taxon>
        <taxon>Monoblepharidales</taxon>
        <taxon>Gonapodyaceae</taxon>
        <taxon>Gonapodya</taxon>
    </lineage>
</organism>
<proteinExistence type="predicted"/>
<name>A0A139AB41_GONPJ</name>